<keyword evidence="2" id="KW-0472">Membrane</keyword>
<evidence type="ECO:0000313" key="4">
    <source>
        <dbReference type="Proteomes" id="UP000310039"/>
    </source>
</evidence>
<dbReference type="Proteomes" id="UP000310039">
    <property type="component" value="Unassembled WGS sequence"/>
</dbReference>
<proteinExistence type="predicted"/>
<sequence length="159" mass="17842">GVRDIYSWSCLPPLIVGFFLYLVFFICNISHQGCQVHHNQVENTHLDNHRRTLKPNDNNSHVTTKATSDSINPSVLPRVDHRRTITHILVNMTPAHPQAASRPRLILRSDSFTHEDLSAAFAASASQPRTKDLKIRIAQKDETPAPPPSPTEAFSSHRP</sequence>
<feature type="transmembrane region" description="Helical" evidence="2">
    <location>
        <begin position="6"/>
        <end position="27"/>
    </location>
</feature>
<feature type="region of interest" description="Disordered" evidence="1">
    <location>
        <begin position="122"/>
        <end position="159"/>
    </location>
</feature>
<reference evidence="3 4" key="1">
    <citation type="submission" date="2018-10" db="EMBL/GenBank/DDBJ databases">
        <title>Fifty Aureobasidium pullulans genomes reveal a recombining polyextremotolerant generalist.</title>
        <authorList>
            <person name="Gostincar C."/>
            <person name="Turk M."/>
            <person name="Zajc J."/>
            <person name="Gunde-Cimerman N."/>
        </authorList>
    </citation>
    <scope>NUCLEOTIDE SEQUENCE [LARGE SCALE GENOMIC DNA]</scope>
    <source>
        <strain evidence="3 4">EXF-3403</strain>
    </source>
</reference>
<feature type="compositionally biased region" description="Polar residues" evidence="1">
    <location>
        <begin position="55"/>
        <end position="70"/>
    </location>
</feature>
<protein>
    <submittedName>
        <fullName evidence="3">Uncharacterized protein</fullName>
    </submittedName>
</protein>
<feature type="non-terminal residue" evidence="3">
    <location>
        <position position="1"/>
    </location>
</feature>
<keyword evidence="2" id="KW-0812">Transmembrane</keyword>
<evidence type="ECO:0000256" key="2">
    <source>
        <dbReference type="SAM" id="Phobius"/>
    </source>
</evidence>
<evidence type="ECO:0000256" key="1">
    <source>
        <dbReference type="SAM" id="MobiDB-lite"/>
    </source>
</evidence>
<comment type="caution">
    <text evidence="3">The sequence shown here is derived from an EMBL/GenBank/DDBJ whole genome shotgun (WGS) entry which is preliminary data.</text>
</comment>
<dbReference type="EMBL" id="QZBT01000150">
    <property type="protein sequence ID" value="THZ79124.1"/>
    <property type="molecule type" value="Genomic_DNA"/>
</dbReference>
<feature type="region of interest" description="Disordered" evidence="1">
    <location>
        <begin position="49"/>
        <end position="70"/>
    </location>
</feature>
<organism evidence="3 4">
    <name type="scientific">Aureobasidium pullulans</name>
    <name type="common">Black yeast</name>
    <name type="synonym">Pullularia pullulans</name>
    <dbReference type="NCBI Taxonomy" id="5580"/>
    <lineage>
        <taxon>Eukaryota</taxon>
        <taxon>Fungi</taxon>
        <taxon>Dikarya</taxon>
        <taxon>Ascomycota</taxon>
        <taxon>Pezizomycotina</taxon>
        <taxon>Dothideomycetes</taxon>
        <taxon>Dothideomycetidae</taxon>
        <taxon>Dothideales</taxon>
        <taxon>Saccotheciaceae</taxon>
        <taxon>Aureobasidium</taxon>
    </lineage>
</organism>
<feature type="compositionally biased region" description="Basic and acidic residues" evidence="1">
    <location>
        <begin position="129"/>
        <end position="143"/>
    </location>
</feature>
<name>A0A4S9XM98_AURPU</name>
<evidence type="ECO:0000313" key="3">
    <source>
        <dbReference type="EMBL" id="THZ79124.1"/>
    </source>
</evidence>
<gene>
    <name evidence="3" type="ORF">D6C84_07995</name>
</gene>
<dbReference type="AlphaFoldDB" id="A0A4S9XM98"/>
<keyword evidence="2" id="KW-1133">Transmembrane helix</keyword>
<accession>A0A4S9XM98</accession>